<organism evidence="1 2">
    <name type="scientific">Pseudomonas viciae</name>
    <dbReference type="NCBI Taxonomy" id="2505979"/>
    <lineage>
        <taxon>Bacteria</taxon>
        <taxon>Pseudomonadati</taxon>
        <taxon>Pseudomonadota</taxon>
        <taxon>Gammaproteobacteria</taxon>
        <taxon>Pseudomonadales</taxon>
        <taxon>Pseudomonadaceae</taxon>
        <taxon>Pseudomonas</taxon>
    </lineage>
</organism>
<name>A0ABY8PLU0_9PSED</name>
<evidence type="ECO:0000313" key="1">
    <source>
        <dbReference type="EMBL" id="WGO96201.1"/>
    </source>
</evidence>
<dbReference type="RefSeq" id="WP_280944941.1">
    <property type="nucleotide sequence ID" value="NZ_CP123771.1"/>
</dbReference>
<sequence length="174" mass="19817">MWKNTTIIPRFLSEYLIHSKIKVMLIDDAHLIQKLGKLERSVFTSIMQAMMEPPYSVVFVLAGNFSIFQPKAAGWSNFELEPLHSIKKFGSSKDVQEFSNAFLAEKAVSMPNLTPYPLMSIDDASTILNLTKGYIGEVVAFMSIFAREYQGVEYWAVGVNAFDRARSRYRPRYG</sequence>
<protein>
    <recommendedName>
        <fullName evidence="3">AAA domain-containing protein</fullName>
    </recommendedName>
</protein>
<proteinExistence type="predicted"/>
<evidence type="ECO:0008006" key="3">
    <source>
        <dbReference type="Google" id="ProtNLM"/>
    </source>
</evidence>
<keyword evidence="2" id="KW-1185">Reference proteome</keyword>
<accession>A0ABY8PLU0</accession>
<dbReference type="Proteomes" id="UP001227386">
    <property type="component" value="Chromosome"/>
</dbReference>
<evidence type="ECO:0000313" key="2">
    <source>
        <dbReference type="Proteomes" id="UP001227386"/>
    </source>
</evidence>
<dbReference type="EMBL" id="CP123771">
    <property type="protein sequence ID" value="WGO96201.1"/>
    <property type="molecule type" value="Genomic_DNA"/>
</dbReference>
<reference evidence="1 2" key="1">
    <citation type="journal article" date="2012" name="Appl. Soil Ecol.">
        <title>Isolation and characterization of new plant growth-promoting bacterial endophytes.</title>
        <authorList>
            <person name="Rashid S."/>
            <person name="Charles T.C."/>
            <person name="Glick B.R."/>
        </authorList>
    </citation>
    <scope>NUCLEOTIDE SEQUENCE [LARGE SCALE GENOMIC DNA]</scope>
    <source>
        <strain evidence="1 2">YsS1</strain>
    </source>
</reference>
<gene>
    <name evidence="1" type="ORF">QCD61_14215</name>
</gene>